<proteinExistence type="predicted"/>
<evidence type="ECO:0000313" key="2">
    <source>
        <dbReference type="Proteomes" id="UP000243478"/>
    </source>
</evidence>
<dbReference type="AlphaFoldDB" id="A0A0F5ZNT6"/>
<organism evidence="1 2">
    <name type="scientific">Stenotrophomonas maltophilia</name>
    <name type="common">Pseudomonas maltophilia</name>
    <name type="synonym">Xanthomonas maltophilia</name>
    <dbReference type="NCBI Taxonomy" id="40324"/>
    <lineage>
        <taxon>Bacteria</taxon>
        <taxon>Pseudomonadati</taxon>
        <taxon>Pseudomonadota</taxon>
        <taxon>Gammaproteobacteria</taxon>
        <taxon>Lysobacterales</taxon>
        <taxon>Lysobacteraceae</taxon>
        <taxon>Stenotrophomonas</taxon>
        <taxon>Stenotrophomonas maltophilia group</taxon>
    </lineage>
</organism>
<gene>
    <name evidence="1" type="ORF">VM57_08905</name>
</gene>
<dbReference type="PATRIC" id="fig|40324.63.peg.3295"/>
<sequence length="105" mass="11421">MTSMADQLLTAAPVRNVTSAQFIASPGLSVLAARVQCLLSYGQVVIRPGEHVRDTRFSLRAPHTAPCNQCPKEPPMDDARRKIGASQAALLLEKLQAHIEECKMP</sequence>
<reference evidence="1 2" key="1">
    <citation type="submission" date="2015-03" db="EMBL/GenBank/DDBJ databases">
        <title>Draft genome of Stenotrophomonas maltophila isolated from urine specimen.</title>
        <authorList>
            <person name="Murugan N."/>
            <person name="Malathi J."/>
            <person name="Umashankar V."/>
            <person name="Madhavan H."/>
        </authorList>
    </citation>
    <scope>NUCLEOTIDE SEQUENCE [LARGE SCALE GENOMIC DNA]</scope>
    <source>
        <strain evidence="1 2">JMNMN1</strain>
    </source>
</reference>
<dbReference type="EMBL" id="JZRZ01000017">
    <property type="protein sequence ID" value="KKD57314.1"/>
    <property type="molecule type" value="Genomic_DNA"/>
</dbReference>
<name>A0A0F5ZNT6_STEMA</name>
<evidence type="ECO:0000313" key="1">
    <source>
        <dbReference type="EMBL" id="KKD57314.1"/>
    </source>
</evidence>
<protein>
    <submittedName>
        <fullName evidence="1">Uncharacterized protein</fullName>
    </submittedName>
</protein>
<accession>A0A0F5ZNT6</accession>
<comment type="caution">
    <text evidence="1">The sequence shown here is derived from an EMBL/GenBank/DDBJ whole genome shotgun (WGS) entry which is preliminary data.</text>
</comment>
<dbReference type="Proteomes" id="UP000243478">
    <property type="component" value="Unassembled WGS sequence"/>
</dbReference>